<accession>A0A4R3KKQ9</accession>
<evidence type="ECO:0000313" key="2">
    <source>
        <dbReference type="Proteomes" id="UP000295788"/>
    </source>
</evidence>
<sequence length="398" mass="47641">MEKQKQQFDEVAHEAMEILFEQFWVLRESEPEKYQLIRERENALRSYFLEKFGYRLIVHRHFAKLEKVPIEPEPWMGIQAFTHSRDYAIFSCVLAFLEGKTIDEQFLLTEIVEDLQGIYPGEDGLDWTNYEHRKSLVRVLRFAQEIGIVKVVDGDIEGFSQTENHEVLYEVPLVSRYFMRSYPKDLFQFASIDEILKVEWMKEEENTGATRRHRIYRKLFLSPVMYSEGVQDPDFLYLRNYRNRLREDIEKHTPFQFELYKNTAMITLPERRARFTLFPDNKGIMDIALQFASIVREQQRTEDIPYQWNGTLLLTWLDFERWVGLCKEQFGYGWSKEHREATVKDTASELFRLLEDWKLARREQDTGAVILYPALVRMIGRYPDDFLKNNEVGESEKE</sequence>
<dbReference type="Proteomes" id="UP000295788">
    <property type="component" value="Unassembled WGS sequence"/>
</dbReference>
<keyword evidence="2" id="KW-1185">Reference proteome</keyword>
<organism evidence="1 2">
    <name type="scientific">Tepidibacillus fermentans</name>
    <dbReference type="NCBI Taxonomy" id="1281767"/>
    <lineage>
        <taxon>Bacteria</taxon>
        <taxon>Bacillati</taxon>
        <taxon>Bacillota</taxon>
        <taxon>Bacilli</taxon>
        <taxon>Bacillales</taxon>
        <taxon>Bacillaceae</taxon>
        <taxon>Tepidibacillus</taxon>
    </lineage>
</organism>
<dbReference type="InterPro" id="IPR013494">
    <property type="entry name" value="CHP02678"/>
</dbReference>
<dbReference type="AlphaFoldDB" id="A0A4R3KKQ9"/>
<dbReference type="RefSeq" id="WP_132766717.1">
    <property type="nucleotide sequence ID" value="NZ_SMAB01000001.1"/>
</dbReference>
<dbReference type="NCBIfam" id="TIGR02678">
    <property type="entry name" value="TIGR02678 family protein"/>
    <property type="match status" value="1"/>
</dbReference>
<name>A0A4R3KKQ9_9BACI</name>
<proteinExistence type="predicted"/>
<reference evidence="1 2" key="1">
    <citation type="submission" date="2019-03" db="EMBL/GenBank/DDBJ databases">
        <title>Genomic Encyclopedia of Type Strains, Phase IV (KMG-IV): sequencing the most valuable type-strain genomes for metagenomic binning, comparative biology and taxonomic classification.</title>
        <authorList>
            <person name="Goeker M."/>
        </authorList>
    </citation>
    <scope>NUCLEOTIDE SEQUENCE [LARGE SCALE GENOMIC DNA]</scope>
    <source>
        <strain evidence="1 2">DSM 23802</strain>
    </source>
</reference>
<comment type="caution">
    <text evidence="1">The sequence shown here is derived from an EMBL/GenBank/DDBJ whole genome shotgun (WGS) entry which is preliminary data.</text>
</comment>
<gene>
    <name evidence="1" type="ORF">EDD72_101145</name>
</gene>
<evidence type="ECO:0000313" key="1">
    <source>
        <dbReference type="EMBL" id="TCS84481.1"/>
    </source>
</evidence>
<dbReference type="Pfam" id="PF09661">
    <property type="entry name" value="DUF2398"/>
    <property type="match status" value="1"/>
</dbReference>
<protein>
    <submittedName>
        <fullName evidence="1">Uncharacterized protein (TIGR02678 family)</fullName>
    </submittedName>
</protein>
<dbReference type="OrthoDB" id="1654131at2"/>
<dbReference type="EMBL" id="SMAB01000001">
    <property type="protein sequence ID" value="TCS84481.1"/>
    <property type="molecule type" value="Genomic_DNA"/>
</dbReference>